<gene>
    <name evidence="2" type="ORF">SAMN05660226_03338</name>
</gene>
<organism evidence="2 3">
    <name type="scientific">Parapedobacter luteus</name>
    <dbReference type="NCBI Taxonomy" id="623280"/>
    <lineage>
        <taxon>Bacteria</taxon>
        <taxon>Pseudomonadati</taxon>
        <taxon>Bacteroidota</taxon>
        <taxon>Sphingobacteriia</taxon>
        <taxon>Sphingobacteriales</taxon>
        <taxon>Sphingobacteriaceae</taxon>
        <taxon>Parapedobacter</taxon>
    </lineage>
</organism>
<evidence type="ECO:0000313" key="3">
    <source>
        <dbReference type="Proteomes" id="UP000190541"/>
    </source>
</evidence>
<feature type="region of interest" description="Disordered" evidence="1">
    <location>
        <begin position="68"/>
        <end position="229"/>
    </location>
</feature>
<reference evidence="2 3" key="1">
    <citation type="submission" date="2017-02" db="EMBL/GenBank/DDBJ databases">
        <authorList>
            <person name="Peterson S.W."/>
        </authorList>
    </citation>
    <scope>NUCLEOTIDE SEQUENCE [LARGE SCALE GENOMIC DNA]</scope>
    <source>
        <strain evidence="2 3">DSM 22899</strain>
    </source>
</reference>
<dbReference type="AlphaFoldDB" id="A0A1T5EJ19"/>
<dbReference type="Proteomes" id="UP000190541">
    <property type="component" value="Unassembled WGS sequence"/>
</dbReference>
<feature type="compositionally biased region" description="Basic and acidic residues" evidence="1">
    <location>
        <begin position="162"/>
        <end position="172"/>
    </location>
</feature>
<keyword evidence="3" id="KW-1185">Reference proteome</keyword>
<accession>A0A1T5EJ19</accession>
<dbReference type="RefSeq" id="WP_079717991.1">
    <property type="nucleotide sequence ID" value="NZ_FUYS01000010.1"/>
</dbReference>
<feature type="compositionally biased region" description="Low complexity" evidence="1">
    <location>
        <begin position="128"/>
        <end position="139"/>
    </location>
</feature>
<evidence type="ECO:0000256" key="1">
    <source>
        <dbReference type="SAM" id="MobiDB-lite"/>
    </source>
</evidence>
<sequence>MTFEEFFIKKRINLAQLRQAKPDLYDEFRSHYDLMGEKSFDHTKKYWFNRLRKEYLLNDKELLANTSTADVREVQTPPIDSADIPTPTEGSSPPVKPLGFKPRFKAGSTPPKPTIPKASDQEVPQDSTKAPTPAEETSPPARPLGFKPRFKSASPAKKAATKTKDDTAKAEESAPSQSSSEKSDKTIHRPESNPKANEAEQSPAKPIGFKPRFKPGVTGKKTHDGPKNP</sequence>
<protein>
    <submittedName>
        <fullName evidence="2">Uncharacterized protein</fullName>
    </submittedName>
</protein>
<dbReference type="EMBL" id="FUYS01000010">
    <property type="protein sequence ID" value="SKB83934.1"/>
    <property type="molecule type" value="Genomic_DNA"/>
</dbReference>
<evidence type="ECO:0000313" key="2">
    <source>
        <dbReference type="EMBL" id="SKB83934.1"/>
    </source>
</evidence>
<dbReference type="OrthoDB" id="853871at2"/>
<proteinExistence type="predicted"/>
<name>A0A1T5EJ19_9SPHI</name>
<feature type="compositionally biased region" description="Basic and acidic residues" evidence="1">
    <location>
        <begin position="181"/>
        <end position="192"/>
    </location>
</feature>
<dbReference type="STRING" id="623280.SAMN05660226_03338"/>